<evidence type="ECO:0000313" key="2">
    <source>
        <dbReference type="Proteomes" id="UP000297318"/>
    </source>
</evidence>
<dbReference type="Proteomes" id="UP000297318">
    <property type="component" value="Unassembled WGS sequence"/>
</dbReference>
<organism evidence="1 2">
    <name type="scientific">Serinibacter arcticus</name>
    <dbReference type="NCBI Taxonomy" id="1655435"/>
    <lineage>
        <taxon>Bacteria</taxon>
        <taxon>Bacillati</taxon>
        <taxon>Actinomycetota</taxon>
        <taxon>Actinomycetes</taxon>
        <taxon>Micrococcales</taxon>
        <taxon>Beutenbergiaceae</taxon>
        <taxon>Serinibacter</taxon>
    </lineage>
</organism>
<dbReference type="AlphaFoldDB" id="A0A4Z1E3E2"/>
<comment type="caution">
    <text evidence="1">The sequence shown here is derived from an EMBL/GenBank/DDBJ whole genome shotgun (WGS) entry which is preliminary data.</text>
</comment>
<dbReference type="EMBL" id="RHPJ01000001">
    <property type="protein sequence ID" value="TGO06514.1"/>
    <property type="molecule type" value="Genomic_DNA"/>
</dbReference>
<proteinExistence type="predicted"/>
<name>A0A4Z1E3E2_9MICO</name>
<reference evidence="1 2" key="1">
    <citation type="submission" date="2018-11" db="EMBL/GenBank/DDBJ databases">
        <title>Complete genome sequencing of the Actinobacteria Serinibacter sp. K3-2.</title>
        <authorList>
            <person name="Rakitin A.L."/>
            <person name="Beletsky A.V."/>
            <person name="Mardanov A.V."/>
            <person name="Ravin N.V."/>
            <person name="Gromova A.S."/>
            <person name="Filippova S.N."/>
            <person name="Gal'Chenko V.F."/>
        </authorList>
    </citation>
    <scope>NUCLEOTIDE SEQUENCE [LARGE SCALE GENOMIC DNA]</scope>
    <source>
        <strain evidence="1 2">K3-2</strain>
    </source>
</reference>
<gene>
    <name evidence="1" type="ORF">SERN_0706</name>
</gene>
<protein>
    <submittedName>
        <fullName evidence="1">Uncharacterized protein</fullName>
    </submittedName>
</protein>
<accession>A0A4Z1E3E2</accession>
<dbReference type="RefSeq" id="WP_135848702.1">
    <property type="nucleotide sequence ID" value="NZ_RHPJ01000001.1"/>
</dbReference>
<keyword evidence="2" id="KW-1185">Reference proteome</keyword>
<evidence type="ECO:0000313" key="1">
    <source>
        <dbReference type="EMBL" id="TGO06514.1"/>
    </source>
</evidence>
<sequence length="110" mass="11810">MSVQLTRPSRMTTISYRLEGAPDFATTKGGYLVRPTNCEVTWFSGAIGKIEVTGNVVSRRTGLVGNRLISETFMIHAAAEGEDVKPEQAYDGPAFVVEIFRAAAALGESA</sequence>
<dbReference type="OrthoDB" id="9894555at2"/>